<feature type="transmembrane region" description="Helical" evidence="6">
    <location>
        <begin position="152"/>
        <end position="170"/>
    </location>
</feature>
<evidence type="ECO:0000256" key="4">
    <source>
        <dbReference type="ARBA" id="ARBA00022989"/>
    </source>
</evidence>
<dbReference type="CDD" id="cd11484">
    <property type="entry name" value="SLC-NCS1sbd_CobB-like"/>
    <property type="match status" value="1"/>
</dbReference>
<evidence type="ECO:0000256" key="5">
    <source>
        <dbReference type="ARBA" id="ARBA00023136"/>
    </source>
</evidence>
<gene>
    <name evidence="7" type="ORF">CK5_36630</name>
</gene>
<evidence type="ECO:0000256" key="6">
    <source>
        <dbReference type="SAM" id="Phobius"/>
    </source>
</evidence>
<evidence type="ECO:0000313" key="8">
    <source>
        <dbReference type="Proteomes" id="UP000008955"/>
    </source>
</evidence>
<keyword evidence="3 6" id="KW-0812">Transmembrane</keyword>
<feature type="transmembrane region" description="Helical" evidence="6">
    <location>
        <begin position="116"/>
        <end position="140"/>
    </location>
</feature>
<dbReference type="KEGG" id="rob:CK5_36630"/>
<dbReference type="GO" id="GO:0015209">
    <property type="term" value="F:cytosine transmembrane transporter activity"/>
    <property type="evidence" value="ECO:0007669"/>
    <property type="project" value="InterPro"/>
</dbReference>
<dbReference type="InterPro" id="IPR030191">
    <property type="entry name" value="CodB"/>
</dbReference>
<keyword evidence="8" id="KW-1185">Reference proteome</keyword>
<comment type="subcellular location">
    <subcellularLocation>
        <location evidence="1">Membrane</location>
        <topology evidence="1">Multi-pass membrane protein</topology>
    </subcellularLocation>
</comment>
<dbReference type="Pfam" id="PF02133">
    <property type="entry name" value="Transp_cyt_pur"/>
    <property type="match status" value="1"/>
</dbReference>
<keyword evidence="4 6" id="KW-1133">Transmembrane helix</keyword>
<feature type="transmembrane region" description="Helical" evidence="6">
    <location>
        <begin position="271"/>
        <end position="291"/>
    </location>
</feature>
<feature type="transmembrane region" description="Helical" evidence="6">
    <location>
        <begin position="191"/>
        <end position="209"/>
    </location>
</feature>
<evidence type="ECO:0000313" key="7">
    <source>
        <dbReference type="EMBL" id="CBL24813.1"/>
    </source>
</evidence>
<dbReference type="PANTHER" id="PTHR30569">
    <property type="entry name" value="CYTOSINE TRANSPORTER CODB"/>
    <property type="match status" value="1"/>
</dbReference>
<proteinExistence type="inferred from homology"/>
<protein>
    <submittedName>
        <fullName evidence="7">Purine-cytosine permease and related proteins</fullName>
    </submittedName>
</protein>
<dbReference type="Gene3D" id="1.10.4160.10">
    <property type="entry name" value="Hydantoin permease"/>
    <property type="match status" value="1"/>
</dbReference>
<dbReference type="HOGENOM" id="CLU_035711_1_1_9"/>
<feature type="transmembrane region" description="Helical" evidence="6">
    <location>
        <begin position="42"/>
        <end position="63"/>
    </location>
</feature>
<feature type="transmembrane region" description="Helical" evidence="6">
    <location>
        <begin position="215"/>
        <end position="235"/>
    </location>
</feature>
<evidence type="ECO:0000256" key="2">
    <source>
        <dbReference type="ARBA" id="ARBA00008974"/>
    </source>
</evidence>
<reference evidence="7 8" key="2">
    <citation type="submission" date="2010-03" db="EMBL/GenBank/DDBJ databases">
        <authorList>
            <person name="Pajon A."/>
        </authorList>
    </citation>
    <scope>NUCLEOTIDE SEQUENCE [LARGE SCALE GENOMIC DNA]</scope>
    <source>
        <strain evidence="7 8">A2-162</strain>
    </source>
</reference>
<name>D4LVK5_9FIRM</name>
<dbReference type="InterPro" id="IPR001248">
    <property type="entry name" value="Pur-cyt_permease"/>
</dbReference>
<dbReference type="EMBL" id="FP929054">
    <property type="protein sequence ID" value="CBL24813.1"/>
    <property type="molecule type" value="Genomic_DNA"/>
</dbReference>
<reference evidence="7 8" key="1">
    <citation type="submission" date="2010-03" db="EMBL/GenBank/DDBJ databases">
        <title>The genome sequence of Ruminococcus obeum A2-162.</title>
        <authorList>
            <consortium name="metaHIT consortium -- http://www.metahit.eu/"/>
            <person name="Pajon A."/>
            <person name="Turner K."/>
            <person name="Parkhill J."/>
            <person name="Duncan S."/>
            <person name="Flint H."/>
        </authorList>
    </citation>
    <scope>NUCLEOTIDE SEQUENCE [LARGE SCALE GENOMIC DNA]</scope>
    <source>
        <strain evidence="7 8">A2-162</strain>
    </source>
</reference>
<feature type="transmembrane region" description="Helical" evidence="6">
    <location>
        <begin position="16"/>
        <end position="35"/>
    </location>
</feature>
<accession>D4LVK5</accession>
<dbReference type="GO" id="GO:0005886">
    <property type="term" value="C:plasma membrane"/>
    <property type="evidence" value="ECO:0007669"/>
    <property type="project" value="TreeGrafter"/>
</dbReference>
<dbReference type="PATRIC" id="fig|657314.3.peg.3537"/>
<dbReference type="RefSeq" id="WP_015543541.1">
    <property type="nucleotide sequence ID" value="NC_021022.1"/>
</dbReference>
<dbReference type="Proteomes" id="UP000008955">
    <property type="component" value="Chromosome"/>
</dbReference>
<keyword evidence="5 6" id="KW-0472">Membrane</keyword>
<feature type="transmembrane region" description="Helical" evidence="6">
    <location>
        <begin position="83"/>
        <end position="104"/>
    </location>
</feature>
<dbReference type="AlphaFoldDB" id="D4LVK5"/>
<feature type="transmembrane region" description="Helical" evidence="6">
    <location>
        <begin position="247"/>
        <end position="265"/>
    </location>
</feature>
<dbReference type="PANTHER" id="PTHR30569:SF0">
    <property type="entry name" value="CYTOSINE PERMEASE"/>
    <property type="match status" value="1"/>
</dbReference>
<sequence length="295" mass="31408">MFAIPVARELFGGSTAVEWVLILIAGACMTASAYFGIKSLTIISYIAVPLVTVLGTVAMIMAVKQGDGTIVDQFAKSSGSLTVIGGAGLAIGSFVSGGTATPNFTRFAKNGKQGTIATVVAFFIGNSLMFFFGAISYIFVGGNDIFEVMIRLNLFYLAILVLGLNIWTTNDNALYTAGLGLANIFNKRKKPMVLISGVIGTLLSVWLYYNFCGWLNILNCTLPPVGIILVISYFMNKKAYDTDTFKIVTVNWFAVVGVILGAIVANVVTWGIASINGMAVAAVCYVIGELVHKNK</sequence>
<evidence type="ECO:0000256" key="1">
    <source>
        <dbReference type="ARBA" id="ARBA00004141"/>
    </source>
</evidence>
<organism evidence="7 8">
    <name type="scientific">Blautia obeum A2-162</name>
    <dbReference type="NCBI Taxonomy" id="657314"/>
    <lineage>
        <taxon>Bacteria</taxon>
        <taxon>Bacillati</taxon>
        <taxon>Bacillota</taxon>
        <taxon>Clostridia</taxon>
        <taxon>Lachnospirales</taxon>
        <taxon>Lachnospiraceae</taxon>
        <taxon>Blautia</taxon>
    </lineage>
</organism>
<evidence type="ECO:0000256" key="3">
    <source>
        <dbReference type="ARBA" id="ARBA00022692"/>
    </source>
</evidence>
<comment type="similarity">
    <text evidence="2">Belongs to the purine-cytosine permease (2.A.39) family.</text>
</comment>